<evidence type="ECO:0000256" key="2">
    <source>
        <dbReference type="ARBA" id="ARBA00022475"/>
    </source>
</evidence>
<dbReference type="OrthoDB" id="9792579at2"/>
<feature type="transmembrane region" description="Helical" evidence="6">
    <location>
        <begin position="158"/>
        <end position="179"/>
    </location>
</feature>
<protein>
    <submittedName>
        <fullName evidence="8">ABC transporter, permease protein 2</fullName>
    </submittedName>
    <submittedName>
        <fullName evidence="7">Sugar ABC transporter permease</fullName>
    </submittedName>
</protein>
<evidence type="ECO:0000256" key="5">
    <source>
        <dbReference type="ARBA" id="ARBA00023136"/>
    </source>
</evidence>
<dbReference type="Proteomes" id="UP000244180">
    <property type="component" value="Unassembled WGS sequence"/>
</dbReference>
<evidence type="ECO:0000313" key="9">
    <source>
        <dbReference type="Proteomes" id="UP000243024"/>
    </source>
</evidence>
<sequence>MSAAFGQLLDITLVFSTALVFGAVGGLLSERAGVIALALEGYMTGGAFLAAASAYALERLGFGPASAYGALFLSMFAGALLALVHAAATVTYRADHVVSGVVVNFFAAGLSLFLVKLFFAGAGQTPTLREGMLSRVAIPGLADLPVVGSALFRQYPTTYLAALAVGGAYGLLYHTPLGLRLRAVGEHPEAAETLGVRVRRLRYGAVVASGAIAALGGATVALTTTGNFSHATIAGQGFIALAAMIFGRWHPFGAAAAALFFGMATGLKNVVQLSPWARAIPTEVIYMLPYALTLLVLAGLAFRSTPPAALGRTDEAR</sequence>
<dbReference type="STRING" id="1484.SA87_00365"/>
<keyword evidence="3 6" id="KW-0812">Transmembrane</keyword>
<dbReference type="EMBL" id="PEBV01000006">
    <property type="protein sequence ID" value="PTQ54138.1"/>
    <property type="molecule type" value="Genomic_DNA"/>
</dbReference>
<evidence type="ECO:0000313" key="7">
    <source>
        <dbReference type="EMBL" id="OAR03681.1"/>
    </source>
</evidence>
<feature type="transmembrane region" description="Helical" evidence="6">
    <location>
        <begin position="284"/>
        <end position="302"/>
    </location>
</feature>
<evidence type="ECO:0000256" key="1">
    <source>
        <dbReference type="ARBA" id="ARBA00004651"/>
    </source>
</evidence>
<evidence type="ECO:0000256" key="4">
    <source>
        <dbReference type="ARBA" id="ARBA00022989"/>
    </source>
</evidence>
<gene>
    <name evidence="8" type="ORF">HSCHL_0782</name>
    <name evidence="7" type="ORF">SA87_00365</name>
</gene>
<keyword evidence="9" id="KW-1185">Reference proteome</keyword>
<keyword evidence="2" id="KW-1003">Cell membrane</keyword>
<feature type="transmembrane region" description="Helical" evidence="6">
    <location>
        <begin position="32"/>
        <end position="57"/>
    </location>
</feature>
<reference evidence="7 9" key="1">
    <citation type="submission" date="2015-09" db="EMBL/GenBank/DDBJ databases">
        <title>Draft genome sequence of Hydrogenibacillus schlegelii DSM 2000.</title>
        <authorList>
            <person name="Hemp J."/>
        </authorList>
    </citation>
    <scope>NUCLEOTIDE SEQUENCE [LARGE SCALE GENOMIC DNA]</scope>
    <source>
        <strain evidence="7 9">MA 48</strain>
    </source>
</reference>
<dbReference type="Pfam" id="PF02653">
    <property type="entry name" value="BPD_transp_2"/>
    <property type="match status" value="1"/>
</dbReference>
<dbReference type="GO" id="GO:0022857">
    <property type="term" value="F:transmembrane transporter activity"/>
    <property type="evidence" value="ECO:0007669"/>
    <property type="project" value="InterPro"/>
</dbReference>
<dbReference type="RefSeq" id="WP_066202437.1">
    <property type="nucleotide sequence ID" value="NZ_CBCSAS010000005.1"/>
</dbReference>
<dbReference type="Proteomes" id="UP000243024">
    <property type="component" value="Unassembled WGS sequence"/>
</dbReference>
<dbReference type="InterPro" id="IPR001851">
    <property type="entry name" value="ABC_transp_permease"/>
</dbReference>
<evidence type="ECO:0000256" key="6">
    <source>
        <dbReference type="SAM" id="Phobius"/>
    </source>
</evidence>
<evidence type="ECO:0000313" key="8">
    <source>
        <dbReference type="EMBL" id="PTQ54138.1"/>
    </source>
</evidence>
<proteinExistence type="predicted"/>
<evidence type="ECO:0000256" key="3">
    <source>
        <dbReference type="ARBA" id="ARBA00022692"/>
    </source>
</evidence>
<dbReference type="PANTHER" id="PTHR43370:SF1">
    <property type="entry name" value="GUANOSINE ABC TRANSPORTER PERMEASE PROTEIN NUPQ"/>
    <property type="match status" value="1"/>
</dbReference>
<accession>A0A132NBS6</accession>
<dbReference type="CDD" id="cd06580">
    <property type="entry name" value="TM_PBP1_transp_TpRbsC_like"/>
    <property type="match status" value="1"/>
</dbReference>
<name>A0A132NBS6_HYDSH</name>
<feature type="transmembrane region" description="Helical" evidence="6">
    <location>
        <begin position="254"/>
        <end position="272"/>
    </location>
</feature>
<feature type="transmembrane region" description="Helical" evidence="6">
    <location>
        <begin position="200"/>
        <end position="222"/>
    </location>
</feature>
<comment type="subcellular location">
    <subcellularLocation>
        <location evidence="1">Cell membrane</location>
        <topology evidence="1">Multi-pass membrane protein</topology>
    </subcellularLocation>
</comment>
<keyword evidence="4 6" id="KW-1133">Transmembrane helix</keyword>
<comment type="caution">
    <text evidence="8">The sequence shown here is derived from an EMBL/GenBank/DDBJ whole genome shotgun (WGS) entry which is preliminary data.</text>
</comment>
<keyword evidence="5 6" id="KW-0472">Membrane</keyword>
<dbReference type="AlphaFoldDB" id="A0A132NBS6"/>
<evidence type="ECO:0000313" key="10">
    <source>
        <dbReference type="Proteomes" id="UP000244180"/>
    </source>
</evidence>
<dbReference type="PANTHER" id="PTHR43370">
    <property type="entry name" value="SUGAR ABC TRANSPORTER INTEGRAL MEMBRANE PROTEIN-RELATED"/>
    <property type="match status" value="1"/>
</dbReference>
<feature type="transmembrane region" description="Helical" evidence="6">
    <location>
        <begin position="69"/>
        <end position="92"/>
    </location>
</feature>
<organism evidence="8 10">
    <name type="scientific">Hydrogenibacillus schlegelii</name>
    <name type="common">Bacillus schlegelii</name>
    <dbReference type="NCBI Taxonomy" id="1484"/>
    <lineage>
        <taxon>Bacteria</taxon>
        <taxon>Bacillati</taxon>
        <taxon>Bacillota</taxon>
        <taxon>Bacilli</taxon>
        <taxon>Bacillales</taxon>
        <taxon>Bacillales Family X. Incertae Sedis</taxon>
        <taxon>Hydrogenibacillus</taxon>
    </lineage>
</organism>
<dbReference type="GO" id="GO:0005886">
    <property type="term" value="C:plasma membrane"/>
    <property type="evidence" value="ECO:0007669"/>
    <property type="project" value="UniProtKB-SubCell"/>
</dbReference>
<reference evidence="8 10" key="2">
    <citation type="submission" date="2017-08" db="EMBL/GenBank/DDBJ databases">
        <title>Burning lignite coal seam in the remote Altai Mountains harbors a hydrogen-driven thermophilic microbial community.</title>
        <authorList>
            <person name="Kadnikov V.V."/>
            <person name="Mardanov A.V."/>
            <person name="Ivasenko D."/>
            <person name="Beletsky A.V."/>
            <person name="Karnachuk O.V."/>
            <person name="Ravin N.V."/>
        </authorList>
    </citation>
    <scope>NUCLEOTIDE SEQUENCE [LARGE SCALE GENOMIC DNA]</scope>
    <source>
        <strain evidence="8">AL33</strain>
    </source>
</reference>
<dbReference type="EMBL" id="JXBB01000045">
    <property type="protein sequence ID" value="OAR03681.1"/>
    <property type="molecule type" value="Genomic_DNA"/>
</dbReference>
<feature type="transmembrane region" description="Helical" evidence="6">
    <location>
        <begin position="98"/>
        <end position="120"/>
    </location>
</feature>